<reference evidence="1 2" key="1">
    <citation type="submission" date="2024-06" db="EMBL/GenBank/DDBJ databases">
        <title>Sorghum-associated microbial communities from plants grown in Nebraska, USA.</title>
        <authorList>
            <person name="Schachtman D."/>
        </authorList>
    </citation>
    <scope>NUCLEOTIDE SEQUENCE [LARGE SCALE GENOMIC DNA]</scope>
    <source>
        <strain evidence="1 2">3207</strain>
    </source>
</reference>
<evidence type="ECO:0000313" key="2">
    <source>
        <dbReference type="Proteomes" id="UP001549321"/>
    </source>
</evidence>
<comment type="caution">
    <text evidence="1">The sequence shown here is derived from an EMBL/GenBank/DDBJ whole genome shotgun (WGS) entry which is preliminary data.</text>
</comment>
<proteinExistence type="predicted"/>
<organism evidence="1 2">
    <name type="scientific">Kaistia defluvii</name>
    <dbReference type="NCBI Taxonomy" id="410841"/>
    <lineage>
        <taxon>Bacteria</taxon>
        <taxon>Pseudomonadati</taxon>
        <taxon>Pseudomonadota</taxon>
        <taxon>Alphaproteobacteria</taxon>
        <taxon>Hyphomicrobiales</taxon>
        <taxon>Kaistiaceae</taxon>
        <taxon>Kaistia</taxon>
    </lineage>
</organism>
<dbReference type="RefSeq" id="WP_354554306.1">
    <property type="nucleotide sequence ID" value="NZ_JBEPSM010000005.1"/>
</dbReference>
<evidence type="ECO:0000313" key="1">
    <source>
        <dbReference type="EMBL" id="MET4636606.1"/>
    </source>
</evidence>
<protein>
    <submittedName>
        <fullName evidence="1">Uncharacterized protein</fullName>
    </submittedName>
</protein>
<keyword evidence="2" id="KW-1185">Reference proteome</keyword>
<dbReference type="Proteomes" id="UP001549321">
    <property type="component" value="Unassembled WGS sequence"/>
</dbReference>
<name>A0ABV2R5P3_9HYPH</name>
<dbReference type="EMBL" id="JBEPSM010000005">
    <property type="protein sequence ID" value="MET4636606.1"/>
    <property type="molecule type" value="Genomic_DNA"/>
</dbReference>
<sequence>MSLIRLILLRLLFKAAFKLLDAEERALGLAPMKRPERWRQ</sequence>
<accession>A0ABV2R5P3</accession>
<gene>
    <name evidence="1" type="ORF">ABIE08_004569</name>
</gene>